<name>A0A1H4K892_9MICO</name>
<organism evidence="1 2">
    <name type="scientific">Paramicrobacterium humi</name>
    <dbReference type="NCBI Taxonomy" id="640635"/>
    <lineage>
        <taxon>Bacteria</taxon>
        <taxon>Bacillati</taxon>
        <taxon>Actinomycetota</taxon>
        <taxon>Actinomycetes</taxon>
        <taxon>Micrococcales</taxon>
        <taxon>Microbacteriaceae</taxon>
        <taxon>Paramicrobacterium</taxon>
    </lineage>
</organism>
<keyword evidence="2" id="KW-1185">Reference proteome</keyword>
<dbReference type="AlphaFoldDB" id="A0A1H4K892"/>
<evidence type="ECO:0000313" key="1">
    <source>
        <dbReference type="EMBL" id="SEB54516.1"/>
    </source>
</evidence>
<sequence>MATLERHPSPEYDAEYGRIREALSQDAGIDLSTREVVRLVEIAREQSSIDTLSDAMARMPAPVDPAVARAIQAGENIKKQIETEFGLLTSAEVAGLLGSSANRSAVRSLARDMRARGELLAIRRLNKYLYPGFQFDRSRGQVLPVVKPLLQIADERSWEPEDVVMWLCAPTTYFVDESRPVDHISRDPDLVLNVAKQAWGVQW</sequence>
<accession>A0A1H4K892</accession>
<dbReference type="EMBL" id="FNRY01000001">
    <property type="protein sequence ID" value="SEB54516.1"/>
    <property type="molecule type" value="Genomic_DNA"/>
</dbReference>
<gene>
    <name evidence="1" type="ORF">SAMN04489806_1052</name>
</gene>
<evidence type="ECO:0000313" key="2">
    <source>
        <dbReference type="Proteomes" id="UP000199183"/>
    </source>
</evidence>
<reference evidence="1 2" key="1">
    <citation type="submission" date="2016-10" db="EMBL/GenBank/DDBJ databases">
        <authorList>
            <person name="de Groot N.N."/>
        </authorList>
    </citation>
    <scope>NUCLEOTIDE SEQUENCE [LARGE SCALE GENOMIC DNA]</scope>
    <source>
        <strain evidence="1 2">DSM 21799</strain>
    </source>
</reference>
<dbReference type="RefSeq" id="WP_176980721.1">
    <property type="nucleotide sequence ID" value="NZ_FNRY01000001.1"/>
</dbReference>
<dbReference type="Proteomes" id="UP000199183">
    <property type="component" value="Unassembled WGS sequence"/>
</dbReference>
<dbReference type="STRING" id="640635.SAMN04489806_1052"/>
<protein>
    <submittedName>
        <fullName evidence="1">Uncharacterized protein</fullName>
    </submittedName>
</protein>
<proteinExistence type="predicted"/>